<evidence type="ECO:0000313" key="1">
    <source>
        <dbReference type="Proteomes" id="UP000887579"/>
    </source>
</evidence>
<name>A0AC34G6B4_9BILA</name>
<dbReference type="WBParaSite" id="ES5_v2.g24973.t1">
    <property type="protein sequence ID" value="ES5_v2.g24973.t1"/>
    <property type="gene ID" value="ES5_v2.g24973"/>
</dbReference>
<evidence type="ECO:0000313" key="2">
    <source>
        <dbReference type="WBParaSite" id="ES5_v2.g24973.t1"/>
    </source>
</evidence>
<dbReference type="Proteomes" id="UP000887579">
    <property type="component" value="Unplaced"/>
</dbReference>
<protein>
    <submittedName>
        <fullName evidence="2">C-type lectin domain-containing protein</fullName>
    </submittedName>
</protein>
<proteinExistence type="predicted"/>
<organism evidence="1 2">
    <name type="scientific">Panagrolaimus sp. ES5</name>
    <dbReference type="NCBI Taxonomy" id="591445"/>
    <lineage>
        <taxon>Eukaryota</taxon>
        <taxon>Metazoa</taxon>
        <taxon>Ecdysozoa</taxon>
        <taxon>Nematoda</taxon>
        <taxon>Chromadorea</taxon>
        <taxon>Rhabditida</taxon>
        <taxon>Tylenchina</taxon>
        <taxon>Panagrolaimomorpha</taxon>
        <taxon>Panagrolaimoidea</taxon>
        <taxon>Panagrolaimidae</taxon>
        <taxon>Panagrolaimus</taxon>
    </lineage>
</organism>
<accession>A0AC34G6B4</accession>
<sequence>MKKNEEVFAAALINMTAFSCPNGSLEWKSNCYIFHPTETGFATAETICVKNGGHLVSIHDAFLNNLIGDGSTFDFNDWNKGEPKKTSDSNCASASTTDGYWNTKSCFNRLPFVCGIFNQSTTTAEPTVSTLSILSTTIPETVPTSSPLKYPIITNCSLGWTYFEYTKSSYCVNLDVAKNWQDGETYCHNLGGHLASVHNYEEKEFISATVCFSEESVWIGLHTVDNGTTWQWTDNSPVDYLYWEPGYPHLTRGDCVAETSYCIKDSGLFYNLPCDNHRPTVCKKTK</sequence>
<reference evidence="2" key="1">
    <citation type="submission" date="2022-11" db="UniProtKB">
        <authorList>
            <consortium name="WormBaseParasite"/>
        </authorList>
    </citation>
    <scope>IDENTIFICATION</scope>
</reference>